<dbReference type="Gene3D" id="1.10.940.10">
    <property type="entry name" value="NusB-like"/>
    <property type="match status" value="1"/>
</dbReference>
<evidence type="ECO:0000256" key="3">
    <source>
        <dbReference type="ARBA" id="ARBA00022884"/>
    </source>
</evidence>
<feature type="domain" description="NusB/RsmB/TIM44" evidence="7">
    <location>
        <begin position="6"/>
        <end position="129"/>
    </location>
</feature>
<evidence type="ECO:0000259" key="7">
    <source>
        <dbReference type="Pfam" id="PF01029"/>
    </source>
</evidence>
<evidence type="ECO:0000256" key="4">
    <source>
        <dbReference type="ARBA" id="ARBA00023015"/>
    </source>
</evidence>
<name>A0A7K1LH13_9MICC</name>
<dbReference type="OrthoDB" id="3528057at2"/>
<dbReference type="HAMAP" id="MF_00073">
    <property type="entry name" value="NusB"/>
    <property type="match status" value="1"/>
</dbReference>
<comment type="similarity">
    <text evidence="1 6">Belongs to the NusB family.</text>
</comment>
<dbReference type="SUPFAM" id="SSF48013">
    <property type="entry name" value="NusB-like"/>
    <property type="match status" value="1"/>
</dbReference>
<dbReference type="Pfam" id="PF01029">
    <property type="entry name" value="NusB"/>
    <property type="match status" value="1"/>
</dbReference>
<dbReference type="GO" id="GO:0006353">
    <property type="term" value="P:DNA-templated transcription termination"/>
    <property type="evidence" value="ECO:0007669"/>
    <property type="project" value="UniProtKB-UniRule"/>
</dbReference>
<keyword evidence="2 6" id="KW-0889">Transcription antitermination</keyword>
<proteinExistence type="inferred from homology"/>
<accession>A0A7K1LH13</accession>
<evidence type="ECO:0000256" key="6">
    <source>
        <dbReference type="HAMAP-Rule" id="MF_00073"/>
    </source>
</evidence>
<dbReference type="InterPro" id="IPR006027">
    <property type="entry name" value="NusB_RsmB_TIM44"/>
</dbReference>
<keyword evidence="4 6" id="KW-0805">Transcription regulation</keyword>
<evidence type="ECO:0000313" key="8">
    <source>
        <dbReference type="EMBL" id="MUN54390.1"/>
    </source>
</evidence>
<evidence type="ECO:0000256" key="5">
    <source>
        <dbReference type="ARBA" id="ARBA00023163"/>
    </source>
</evidence>
<comment type="caution">
    <text evidence="8">The sequence shown here is derived from an EMBL/GenBank/DDBJ whole genome shotgun (WGS) entry which is preliminary data.</text>
</comment>
<keyword evidence="5 6" id="KW-0804">Transcription</keyword>
<dbReference type="PANTHER" id="PTHR11078:SF3">
    <property type="entry name" value="ANTITERMINATION NUSB DOMAIN-CONTAINING PROTEIN"/>
    <property type="match status" value="1"/>
</dbReference>
<dbReference type="NCBIfam" id="TIGR01951">
    <property type="entry name" value="nusB"/>
    <property type="match status" value="1"/>
</dbReference>
<reference evidence="8 9" key="1">
    <citation type="submission" date="2019-12" db="EMBL/GenBank/DDBJ databases">
        <authorList>
            <person name="Li J."/>
            <person name="Shi Y."/>
            <person name="Xu G."/>
            <person name="Xiao D."/>
            <person name="Ran X."/>
        </authorList>
    </citation>
    <scope>NUCLEOTIDE SEQUENCE [LARGE SCALE GENOMIC DNA]</scope>
    <source>
        <strain evidence="8 9">JCM 15915</strain>
    </source>
</reference>
<evidence type="ECO:0000256" key="2">
    <source>
        <dbReference type="ARBA" id="ARBA00022814"/>
    </source>
</evidence>
<dbReference type="Proteomes" id="UP000462152">
    <property type="component" value="Unassembled WGS sequence"/>
</dbReference>
<organism evidence="8 9">
    <name type="scientific">Rothia koreensis</name>
    <dbReference type="NCBI Taxonomy" id="592378"/>
    <lineage>
        <taxon>Bacteria</taxon>
        <taxon>Bacillati</taxon>
        <taxon>Actinomycetota</taxon>
        <taxon>Actinomycetes</taxon>
        <taxon>Micrococcales</taxon>
        <taxon>Micrococcaceae</taxon>
        <taxon>Rothia</taxon>
    </lineage>
</organism>
<dbReference type="InterPro" id="IPR035926">
    <property type="entry name" value="NusB-like_sf"/>
</dbReference>
<protein>
    <recommendedName>
        <fullName evidence="6">Transcription antitermination protein NusB</fullName>
    </recommendedName>
    <alternativeName>
        <fullName evidence="6">Antitermination factor NusB</fullName>
    </alternativeName>
</protein>
<dbReference type="PANTHER" id="PTHR11078">
    <property type="entry name" value="N UTILIZATION SUBSTANCE PROTEIN B-RELATED"/>
    <property type="match status" value="1"/>
</dbReference>
<comment type="function">
    <text evidence="6">Involved in transcription antitermination. Required for transcription of ribosomal RNA (rRNA) genes. Binds specifically to the boxA antiterminator sequence of the ribosomal RNA (rrn) operons.</text>
</comment>
<dbReference type="RefSeq" id="WP_129314433.1">
    <property type="nucleotide sequence ID" value="NZ_CP197643.1"/>
</dbReference>
<dbReference type="InterPro" id="IPR011605">
    <property type="entry name" value="NusB_fam"/>
</dbReference>
<dbReference type="GO" id="GO:0005829">
    <property type="term" value="C:cytosol"/>
    <property type="evidence" value="ECO:0007669"/>
    <property type="project" value="TreeGrafter"/>
</dbReference>
<dbReference type="AlphaFoldDB" id="A0A7K1LH13"/>
<keyword evidence="3 6" id="KW-0694">RNA-binding</keyword>
<gene>
    <name evidence="6 8" type="primary">nusB</name>
    <name evidence="8" type="ORF">GMA10_04035</name>
</gene>
<evidence type="ECO:0000256" key="1">
    <source>
        <dbReference type="ARBA" id="ARBA00005952"/>
    </source>
</evidence>
<sequence length="137" mass="15687">MNSRTKARVRALEVLFEAESRGQDTLEVLHRRRLHTSALITDYSERIVRGVVERDEEIREYVETYSKGWTMDRMPAVDRAILRLGAWELLYNDDIPDAVAVSEATGMARTHSTDDSPRFINGVLGRLQKVKPTLLTD</sequence>
<dbReference type="GO" id="GO:0031564">
    <property type="term" value="P:transcription antitermination"/>
    <property type="evidence" value="ECO:0007669"/>
    <property type="project" value="UniProtKB-KW"/>
</dbReference>
<keyword evidence="9" id="KW-1185">Reference proteome</keyword>
<dbReference type="EMBL" id="WOGT01000001">
    <property type="protein sequence ID" value="MUN54390.1"/>
    <property type="molecule type" value="Genomic_DNA"/>
</dbReference>
<evidence type="ECO:0000313" key="9">
    <source>
        <dbReference type="Proteomes" id="UP000462152"/>
    </source>
</evidence>
<dbReference type="GO" id="GO:0003723">
    <property type="term" value="F:RNA binding"/>
    <property type="evidence" value="ECO:0007669"/>
    <property type="project" value="UniProtKB-UniRule"/>
</dbReference>